<dbReference type="GO" id="GO:0045892">
    <property type="term" value="P:negative regulation of DNA-templated transcription"/>
    <property type="evidence" value="ECO:0007669"/>
    <property type="project" value="InterPro"/>
</dbReference>
<feature type="DNA-binding region" description="H-T-H motif" evidence="2">
    <location>
        <begin position="36"/>
        <end position="55"/>
    </location>
</feature>
<dbReference type="Pfam" id="PF00440">
    <property type="entry name" value="TetR_N"/>
    <property type="match status" value="1"/>
</dbReference>
<dbReference type="InterPro" id="IPR013573">
    <property type="entry name" value="Tscrpt_reg_YcdC_C"/>
</dbReference>
<name>A0A0U3P7E2_9HYPH</name>
<dbReference type="Gene3D" id="1.10.10.60">
    <property type="entry name" value="Homeodomain-like"/>
    <property type="match status" value="1"/>
</dbReference>
<evidence type="ECO:0000256" key="1">
    <source>
        <dbReference type="ARBA" id="ARBA00023125"/>
    </source>
</evidence>
<dbReference type="InterPro" id="IPR036271">
    <property type="entry name" value="Tet_transcr_reg_TetR-rel_C_sf"/>
</dbReference>
<protein>
    <submittedName>
        <fullName evidence="4">TetR family transcriptional regulator</fullName>
    </submittedName>
</protein>
<dbReference type="RefSeq" id="WP_058899768.1">
    <property type="nucleotide sequence ID" value="NZ_CP013068.1"/>
</dbReference>
<proteinExistence type="predicted"/>
<gene>
    <name evidence="4" type="ORF">APZ00_18235</name>
</gene>
<evidence type="ECO:0000259" key="3">
    <source>
        <dbReference type="PROSITE" id="PS50977"/>
    </source>
</evidence>
<dbReference type="Gene3D" id="1.10.357.10">
    <property type="entry name" value="Tetracycline Repressor, domain 2"/>
    <property type="match status" value="1"/>
</dbReference>
<accession>A0A0U3P7E2</accession>
<reference evidence="4 5" key="1">
    <citation type="submission" date="2015-10" db="EMBL/GenBank/DDBJ databases">
        <title>The world's first case of liver abscess caused by Pannonibacter phragmitetus.</title>
        <authorList>
            <person name="Ming D."/>
            <person name="Wang M."/>
            <person name="Zhou Y."/>
            <person name="Jiang T."/>
            <person name="Hu S."/>
        </authorList>
    </citation>
    <scope>NUCLEOTIDE SEQUENCE [LARGE SCALE GENOMIC DNA]</scope>
    <source>
        <strain evidence="4 5">31801</strain>
    </source>
</reference>
<dbReference type="PANTHER" id="PTHR30328:SF54">
    <property type="entry name" value="HTH-TYPE TRANSCRIPTIONAL REPRESSOR SCO4008"/>
    <property type="match status" value="1"/>
</dbReference>
<dbReference type="PANTHER" id="PTHR30328">
    <property type="entry name" value="TRANSCRIPTIONAL REPRESSOR"/>
    <property type="match status" value="1"/>
</dbReference>
<dbReference type="InterPro" id="IPR009057">
    <property type="entry name" value="Homeodomain-like_sf"/>
</dbReference>
<dbReference type="SUPFAM" id="SSF46689">
    <property type="entry name" value="Homeodomain-like"/>
    <property type="match status" value="1"/>
</dbReference>
<dbReference type="PROSITE" id="PS50977">
    <property type="entry name" value="HTH_TETR_2"/>
    <property type="match status" value="1"/>
</dbReference>
<dbReference type="Proteomes" id="UP000064921">
    <property type="component" value="Chromosome"/>
</dbReference>
<dbReference type="SUPFAM" id="SSF48498">
    <property type="entry name" value="Tetracyclin repressor-like, C-terminal domain"/>
    <property type="match status" value="1"/>
</dbReference>
<dbReference type="GO" id="GO:0003677">
    <property type="term" value="F:DNA binding"/>
    <property type="evidence" value="ECO:0007669"/>
    <property type="project" value="UniProtKB-UniRule"/>
</dbReference>
<dbReference type="EMBL" id="CP013068">
    <property type="protein sequence ID" value="ALV28754.1"/>
    <property type="molecule type" value="Genomic_DNA"/>
</dbReference>
<organism evidence="4 5">
    <name type="scientific">Pannonibacter phragmitetus</name>
    <dbReference type="NCBI Taxonomy" id="121719"/>
    <lineage>
        <taxon>Bacteria</taxon>
        <taxon>Pseudomonadati</taxon>
        <taxon>Pseudomonadota</taxon>
        <taxon>Alphaproteobacteria</taxon>
        <taxon>Hyphomicrobiales</taxon>
        <taxon>Stappiaceae</taxon>
        <taxon>Pannonibacter</taxon>
    </lineage>
</organism>
<evidence type="ECO:0000313" key="5">
    <source>
        <dbReference type="Proteomes" id="UP000064921"/>
    </source>
</evidence>
<dbReference type="InterPro" id="IPR001647">
    <property type="entry name" value="HTH_TetR"/>
</dbReference>
<dbReference type="Pfam" id="PF08362">
    <property type="entry name" value="TetR_C_3"/>
    <property type="match status" value="1"/>
</dbReference>
<feature type="domain" description="HTH tetR-type" evidence="3">
    <location>
        <begin position="13"/>
        <end position="73"/>
    </location>
</feature>
<dbReference type="InterPro" id="IPR050109">
    <property type="entry name" value="HTH-type_TetR-like_transc_reg"/>
</dbReference>
<dbReference type="PRINTS" id="PR00455">
    <property type="entry name" value="HTHTETR"/>
</dbReference>
<dbReference type="eggNOG" id="COG1309">
    <property type="taxonomic scope" value="Bacteria"/>
</dbReference>
<keyword evidence="1 2" id="KW-0238">DNA-binding</keyword>
<sequence length="222" mass="24795">MEHKPSSRSTARAETERAILEAAEAVFAEHGYRGATTGMIAARAGIPKANLHYYFTTKEALYRQVVENIFTIWLEAANSFDDCEDPEEALTRYITTKMDISRQHPMGSKVWANEILHRAPVIQDYLETTLRDWTASRIAIIDRWVAEGRMDPVDPRTLLYMIWATTQHYADFIHQIETLNGGAPLSEAQFALARENVVRIVLSGVGIRPKACTGAQGGDSAA</sequence>
<dbReference type="STRING" id="121719.APZ00_18235"/>
<evidence type="ECO:0000256" key="2">
    <source>
        <dbReference type="PROSITE-ProRule" id="PRU00335"/>
    </source>
</evidence>
<dbReference type="AlphaFoldDB" id="A0A0U3P7E2"/>
<evidence type="ECO:0000313" key="4">
    <source>
        <dbReference type="EMBL" id="ALV28754.1"/>
    </source>
</evidence>
<keyword evidence="5" id="KW-1185">Reference proteome</keyword>
<dbReference type="KEGG" id="pphr:APZ00_18235"/>